<dbReference type="Proteomes" id="UP001139150">
    <property type="component" value="Unassembled WGS sequence"/>
</dbReference>
<evidence type="ECO:0000313" key="2">
    <source>
        <dbReference type="Proteomes" id="UP001139150"/>
    </source>
</evidence>
<proteinExistence type="predicted"/>
<organism evidence="1 2">
    <name type="scientific">Halalkalibacter alkaliphilus</name>
    <dbReference type="NCBI Taxonomy" id="2917993"/>
    <lineage>
        <taxon>Bacteria</taxon>
        <taxon>Bacillati</taxon>
        <taxon>Bacillota</taxon>
        <taxon>Bacilli</taxon>
        <taxon>Bacillales</taxon>
        <taxon>Bacillaceae</taxon>
        <taxon>Halalkalibacter</taxon>
    </lineage>
</organism>
<keyword evidence="2" id="KW-1185">Reference proteome</keyword>
<evidence type="ECO:0000313" key="1">
    <source>
        <dbReference type="EMBL" id="MCL7745642.1"/>
    </source>
</evidence>
<gene>
    <name evidence="1" type="ORF">MF646_00780</name>
</gene>
<sequence>MYKVNNSMVIEKMDEHFCLVSELKGKKVVEMCFATIEDALSYSFERKYCTTC</sequence>
<dbReference type="EMBL" id="JAKRYL010000001">
    <property type="protein sequence ID" value="MCL7745642.1"/>
    <property type="molecule type" value="Genomic_DNA"/>
</dbReference>
<dbReference type="AlphaFoldDB" id="A0A9X1ZXT6"/>
<accession>A0A9X1ZXT6</accession>
<protein>
    <submittedName>
        <fullName evidence="1">Uncharacterized protein</fullName>
    </submittedName>
</protein>
<comment type="caution">
    <text evidence="1">The sequence shown here is derived from an EMBL/GenBank/DDBJ whole genome shotgun (WGS) entry which is preliminary data.</text>
</comment>
<reference evidence="1" key="1">
    <citation type="submission" date="2022-02" db="EMBL/GenBank/DDBJ databases">
        <title>Halalkalibacter sp. nov. isolated from Lonar Lake, India.</title>
        <authorList>
            <person name="Joshi A."/>
            <person name="Thite S."/>
            <person name="Lodha T."/>
        </authorList>
    </citation>
    <scope>NUCLEOTIDE SEQUENCE</scope>
    <source>
        <strain evidence="1">MEB205</strain>
    </source>
</reference>
<dbReference type="RefSeq" id="WP_250094577.1">
    <property type="nucleotide sequence ID" value="NZ_JAKRYL010000001.1"/>
</dbReference>
<name>A0A9X1ZXT6_9BACI</name>